<sequence length="68" mass="7398">MLQAEYENEAMDDNKGTVENEAMEVASNNGSALESAPSLRPTSEPNKCGIIDWDKAVFAFTDGQQFPS</sequence>
<dbReference type="AlphaFoldDB" id="A0A1W0WXX6"/>
<protein>
    <submittedName>
        <fullName evidence="2">Uncharacterized protein</fullName>
    </submittedName>
</protein>
<gene>
    <name evidence="2" type="ORF">BV898_06027</name>
</gene>
<evidence type="ECO:0000313" key="2">
    <source>
        <dbReference type="EMBL" id="OQV20023.1"/>
    </source>
</evidence>
<evidence type="ECO:0000313" key="3">
    <source>
        <dbReference type="Proteomes" id="UP000192578"/>
    </source>
</evidence>
<evidence type="ECO:0000256" key="1">
    <source>
        <dbReference type="SAM" id="MobiDB-lite"/>
    </source>
</evidence>
<reference evidence="3" key="1">
    <citation type="submission" date="2017-01" db="EMBL/GenBank/DDBJ databases">
        <title>Comparative genomics of anhydrobiosis in the tardigrade Hypsibius dujardini.</title>
        <authorList>
            <person name="Yoshida Y."/>
            <person name="Koutsovoulos G."/>
            <person name="Laetsch D."/>
            <person name="Stevens L."/>
            <person name="Kumar S."/>
            <person name="Horikawa D."/>
            <person name="Ishino K."/>
            <person name="Komine S."/>
            <person name="Tomita M."/>
            <person name="Blaxter M."/>
            <person name="Arakawa K."/>
        </authorList>
    </citation>
    <scope>NUCLEOTIDE SEQUENCE [LARGE SCALE GENOMIC DNA]</scope>
    <source>
        <strain evidence="3">Z151</strain>
    </source>
</reference>
<organism evidence="2 3">
    <name type="scientific">Hypsibius exemplaris</name>
    <name type="common">Freshwater tardigrade</name>
    <dbReference type="NCBI Taxonomy" id="2072580"/>
    <lineage>
        <taxon>Eukaryota</taxon>
        <taxon>Metazoa</taxon>
        <taxon>Ecdysozoa</taxon>
        <taxon>Tardigrada</taxon>
        <taxon>Eutardigrada</taxon>
        <taxon>Parachela</taxon>
        <taxon>Hypsibioidea</taxon>
        <taxon>Hypsibiidae</taxon>
        <taxon>Hypsibius</taxon>
    </lineage>
</organism>
<feature type="region of interest" description="Disordered" evidence="1">
    <location>
        <begin position="27"/>
        <end position="46"/>
    </location>
</feature>
<dbReference type="Proteomes" id="UP000192578">
    <property type="component" value="Unassembled WGS sequence"/>
</dbReference>
<proteinExistence type="predicted"/>
<dbReference type="EMBL" id="MTYJ01000034">
    <property type="protein sequence ID" value="OQV20023.1"/>
    <property type="molecule type" value="Genomic_DNA"/>
</dbReference>
<comment type="caution">
    <text evidence="2">The sequence shown here is derived from an EMBL/GenBank/DDBJ whole genome shotgun (WGS) entry which is preliminary data.</text>
</comment>
<accession>A0A1W0WXX6</accession>
<keyword evidence="3" id="KW-1185">Reference proteome</keyword>
<name>A0A1W0WXX6_HYPEX</name>